<evidence type="ECO:0000313" key="3">
    <source>
        <dbReference type="Proteomes" id="UP001482620"/>
    </source>
</evidence>
<dbReference type="PANTHER" id="PTHR32046">
    <property type="entry name" value="G DOMAIN-CONTAINING PROTEIN"/>
    <property type="match status" value="1"/>
</dbReference>
<proteinExistence type="predicted"/>
<sequence>MSLFGKNLERNIVALITHSDGRTPENVLRALEDAKIKCSRDEMNQPTHFIFNNQQNTQRYTTEADKSALKYFWDVTNAEMDRLRDFLAKTEPQPLITTVEVLNERIRLTACIQNLQQRIKLTELKQNEIKQIKEVYNKHKEEMEKNKKFTIKVDEPYKDKEPISGGRWGLVFLDGAVTCSVCEENCHYPGCTMARKPGHCKVMKSGRCTVCTNKCPASVHVKENWRYEIKTRKIQKTLEAVKVKYDENKPECETKSSLLENLEKETIKLTTEWMMELDEAYSHVIRLEQIAMNVNSGSTMVHLDFLIDKMKEKGDIEKVQILEEMKIRMDEDKEGKTQWQGVKKMFKETLYIK</sequence>
<reference evidence="2 3" key="1">
    <citation type="submission" date="2021-06" db="EMBL/GenBank/DDBJ databases">
        <authorList>
            <person name="Palmer J.M."/>
        </authorList>
    </citation>
    <scope>NUCLEOTIDE SEQUENCE [LARGE SCALE GENOMIC DNA]</scope>
    <source>
        <strain evidence="3">if_2019</strain>
        <tissue evidence="2">Muscle</tissue>
    </source>
</reference>
<dbReference type="PANTHER" id="PTHR32046:SF11">
    <property type="entry name" value="IMMUNE-ASSOCIATED NUCLEOTIDE-BINDING PROTEIN 10-LIKE"/>
    <property type="match status" value="1"/>
</dbReference>
<evidence type="ECO:0000256" key="1">
    <source>
        <dbReference type="SAM" id="Coils"/>
    </source>
</evidence>
<protein>
    <submittedName>
        <fullName evidence="2">Uncharacterized protein</fullName>
    </submittedName>
</protein>
<keyword evidence="1" id="KW-0175">Coiled coil</keyword>
<accession>A0ABV0TEN1</accession>
<feature type="coiled-coil region" evidence="1">
    <location>
        <begin position="112"/>
        <end position="142"/>
    </location>
</feature>
<organism evidence="2 3">
    <name type="scientific">Ilyodon furcidens</name>
    <name type="common">goldbreast splitfin</name>
    <dbReference type="NCBI Taxonomy" id="33524"/>
    <lineage>
        <taxon>Eukaryota</taxon>
        <taxon>Metazoa</taxon>
        <taxon>Chordata</taxon>
        <taxon>Craniata</taxon>
        <taxon>Vertebrata</taxon>
        <taxon>Euteleostomi</taxon>
        <taxon>Actinopterygii</taxon>
        <taxon>Neopterygii</taxon>
        <taxon>Teleostei</taxon>
        <taxon>Neoteleostei</taxon>
        <taxon>Acanthomorphata</taxon>
        <taxon>Ovalentaria</taxon>
        <taxon>Atherinomorphae</taxon>
        <taxon>Cyprinodontiformes</taxon>
        <taxon>Goodeidae</taxon>
        <taxon>Ilyodon</taxon>
    </lineage>
</organism>
<keyword evidence="3" id="KW-1185">Reference proteome</keyword>
<name>A0ABV0TEN1_9TELE</name>
<dbReference type="Proteomes" id="UP001482620">
    <property type="component" value="Unassembled WGS sequence"/>
</dbReference>
<gene>
    <name evidence="2" type="ORF">ILYODFUR_038575</name>
</gene>
<dbReference type="EMBL" id="JAHRIQ010032919">
    <property type="protein sequence ID" value="MEQ2231348.1"/>
    <property type="molecule type" value="Genomic_DNA"/>
</dbReference>
<comment type="caution">
    <text evidence="2">The sequence shown here is derived from an EMBL/GenBank/DDBJ whole genome shotgun (WGS) entry which is preliminary data.</text>
</comment>
<evidence type="ECO:0000313" key="2">
    <source>
        <dbReference type="EMBL" id="MEQ2231348.1"/>
    </source>
</evidence>